<name>C6VUP5_DYAFD</name>
<dbReference type="InterPro" id="IPR014284">
    <property type="entry name" value="RNA_pol_sigma-70_dom"/>
</dbReference>
<dbReference type="Gene3D" id="1.10.1740.10">
    <property type="match status" value="1"/>
</dbReference>
<dbReference type="Pfam" id="PF08281">
    <property type="entry name" value="Sigma70_r4_2"/>
    <property type="match status" value="1"/>
</dbReference>
<dbReference type="PANTHER" id="PTHR43133">
    <property type="entry name" value="RNA POLYMERASE ECF-TYPE SIGMA FACTO"/>
    <property type="match status" value="1"/>
</dbReference>
<gene>
    <name evidence="7" type="ordered locus">Dfer_1793</name>
</gene>
<dbReference type="EMBL" id="CP001619">
    <property type="protein sequence ID" value="ACT93032.1"/>
    <property type="molecule type" value="Genomic_DNA"/>
</dbReference>
<dbReference type="SUPFAM" id="SSF88946">
    <property type="entry name" value="Sigma2 domain of RNA polymerase sigma factors"/>
    <property type="match status" value="1"/>
</dbReference>
<dbReference type="GO" id="GO:0006352">
    <property type="term" value="P:DNA-templated transcription initiation"/>
    <property type="evidence" value="ECO:0007669"/>
    <property type="project" value="InterPro"/>
</dbReference>
<dbReference type="InterPro" id="IPR013325">
    <property type="entry name" value="RNA_pol_sigma_r2"/>
</dbReference>
<evidence type="ECO:0000313" key="7">
    <source>
        <dbReference type="EMBL" id="ACT93032.1"/>
    </source>
</evidence>
<sequence length="203" mass="23718">MPGYQYSEKDEAKEQQLWLGIIAGERYALGSLFDIYAKPLLIYGYRICGNKELVKDAIQDVFVDIWTYRSNLAPQVRVKFYLYRSLRRAILKTIAQSERTDVEMDAMESLAETQASVETDWVTSETETQRSSRISQSLRLLSEREREVISLKYYSDLKIREIAEMLNLKEQTIANTLQNALRKLRNSLTLCFLLCFSFFGKFF</sequence>
<keyword evidence="2" id="KW-0805">Transcription regulation</keyword>
<dbReference type="InterPro" id="IPR013249">
    <property type="entry name" value="RNA_pol_sigma70_r4_t2"/>
</dbReference>
<dbReference type="HOGENOM" id="CLU_047691_4_2_10"/>
<dbReference type="Proteomes" id="UP000002011">
    <property type="component" value="Chromosome"/>
</dbReference>
<dbReference type="OrthoDB" id="9150024at2"/>
<proteinExistence type="inferred from homology"/>
<evidence type="ECO:0000259" key="5">
    <source>
        <dbReference type="Pfam" id="PF04542"/>
    </source>
</evidence>
<dbReference type="InterPro" id="IPR039425">
    <property type="entry name" value="RNA_pol_sigma-70-like"/>
</dbReference>
<dbReference type="GO" id="GO:0016987">
    <property type="term" value="F:sigma factor activity"/>
    <property type="evidence" value="ECO:0007669"/>
    <property type="project" value="UniProtKB-KW"/>
</dbReference>
<dbReference type="KEGG" id="dfe:Dfer_1793"/>
<evidence type="ECO:0000259" key="6">
    <source>
        <dbReference type="Pfam" id="PF08281"/>
    </source>
</evidence>
<dbReference type="InterPro" id="IPR007627">
    <property type="entry name" value="RNA_pol_sigma70_r2"/>
</dbReference>
<protein>
    <submittedName>
        <fullName evidence="7">Transcriptional regulator, LuxR family</fullName>
    </submittedName>
</protein>
<dbReference type="RefSeq" id="WP_015811286.1">
    <property type="nucleotide sequence ID" value="NC_013037.1"/>
</dbReference>
<dbReference type="Gene3D" id="1.10.10.10">
    <property type="entry name" value="Winged helix-like DNA-binding domain superfamily/Winged helix DNA-binding domain"/>
    <property type="match status" value="1"/>
</dbReference>
<evidence type="ECO:0000313" key="8">
    <source>
        <dbReference type="Proteomes" id="UP000002011"/>
    </source>
</evidence>
<evidence type="ECO:0000256" key="2">
    <source>
        <dbReference type="ARBA" id="ARBA00023015"/>
    </source>
</evidence>
<accession>C6VUP5</accession>
<evidence type="ECO:0000256" key="4">
    <source>
        <dbReference type="ARBA" id="ARBA00023163"/>
    </source>
</evidence>
<dbReference type="GO" id="GO:0003677">
    <property type="term" value="F:DNA binding"/>
    <property type="evidence" value="ECO:0007669"/>
    <property type="project" value="InterPro"/>
</dbReference>
<dbReference type="AlphaFoldDB" id="C6VUP5"/>
<comment type="similarity">
    <text evidence="1">Belongs to the sigma-70 factor family. ECF subfamily.</text>
</comment>
<evidence type="ECO:0000256" key="1">
    <source>
        <dbReference type="ARBA" id="ARBA00010641"/>
    </source>
</evidence>
<dbReference type="Pfam" id="PF04542">
    <property type="entry name" value="Sigma70_r2"/>
    <property type="match status" value="1"/>
</dbReference>
<keyword evidence="3" id="KW-0731">Sigma factor</keyword>
<reference evidence="7 8" key="1">
    <citation type="journal article" date="2009" name="Stand. Genomic Sci.">
        <title>Complete genome sequence of Dyadobacter fermentans type strain (NS114).</title>
        <authorList>
            <person name="Lang E."/>
            <person name="Lapidus A."/>
            <person name="Chertkov O."/>
            <person name="Brettin T."/>
            <person name="Detter J.C."/>
            <person name="Han C."/>
            <person name="Copeland A."/>
            <person name="Glavina Del Rio T."/>
            <person name="Nolan M."/>
            <person name="Chen F."/>
            <person name="Lucas S."/>
            <person name="Tice H."/>
            <person name="Cheng J.F."/>
            <person name="Land M."/>
            <person name="Hauser L."/>
            <person name="Chang Y.J."/>
            <person name="Jeffries C.D."/>
            <person name="Kopitz M."/>
            <person name="Bruce D."/>
            <person name="Goodwin L."/>
            <person name="Pitluck S."/>
            <person name="Ovchinnikova G."/>
            <person name="Pati A."/>
            <person name="Ivanova N."/>
            <person name="Mavrommatis K."/>
            <person name="Chen A."/>
            <person name="Palaniappan K."/>
            <person name="Chain P."/>
            <person name="Bristow J."/>
            <person name="Eisen J.A."/>
            <person name="Markowitz V."/>
            <person name="Hugenholtz P."/>
            <person name="Goker M."/>
            <person name="Rohde M."/>
            <person name="Kyrpides N.C."/>
            <person name="Klenk H.P."/>
        </authorList>
    </citation>
    <scope>NUCLEOTIDE SEQUENCE [LARGE SCALE GENOMIC DNA]</scope>
    <source>
        <strain evidence="8">ATCC 700827 / DSM 18053 / CIP 107007 / KCTC 52180 / NS114</strain>
    </source>
</reference>
<dbReference type="InterPro" id="IPR013324">
    <property type="entry name" value="RNA_pol_sigma_r3/r4-like"/>
</dbReference>
<dbReference type="CDD" id="cd06171">
    <property type="entry name" value="Sigma70_r4"/>
    <property type="match status" value="1"/>
</dbReference>
<dbReference type="STRING" id="471854.Dfer_1793"/>
<evidence type="ECO:0000256" key="3">
    <source>
        <dbReference type="ARBA" id="ARBA00023082"/>
    </source>
</evidence>
<feature type="domain" description="RNA polymerase sigma-70 region 2" evidence="5">
    <location>
        <begin position="33"/>
        <end position="99"/>
    </location>
</feature>
<dbReference type="PANTHER" id="PTHR43133:SF46">
    <property type="entry name" value="RNA POLYMERASE SIGMA-70 FACTOR ECF SUBFAMILY"/>
    <property type="match status" value="1"/>
</dbReference>
<dbReference type="InterPro" id="IPR036388">
    <property type="entry name" value="WH-like_DNA-bd_sf"/>
</dbReference>
<dbReference type="NCBIfam" id="TIGR02937">
    <property type="entry name" value="sigma70-ECF"/>
    <property type="match status" value="1"/>
</dbReference>
<feature type="domain" description="RNA polymerase sigma factor 70 region 4 type 2" evidence="6">
    <location>
        <begin position="133"/>
        <end position="184"/>
    </location>
</feature>
<keyword evidence="4" id="KW-0804">Transcription</keyword>
<dbReference type="eggNOG" id="COG1595">
    <property type="taxonomic scope" value="Bacteria"/>
</dbReference>
<keyword evidence="8" id="KW-1185">Reference proteome</keyword>
<dbReference type="SUPFAM" id="SSF88659">
    <property type="entry name" value="Sigma3 and sigma4 domains of RNA polymerase sigma factors"/>
    <property type="match status" value="1"/>
</dbReference>
<organism evidence="7 8">
    <name type="scientific">Dyadobacter fermentans (strain ATCC 700827 / DSM 18053 / CIP 107007 / KCTC 52180 / NS114)</name>
    <dbReference type="NCBI Taxonomy" id="471854"/>
    <lineage>
        <taxon>Bacteria</taxon>
        <taxon>Pseudomonadati</taxon>
        <taxon>Bacteroidota</taxon>
        <taxon>Cytophagia</taxon>
        <taxon>Cytophagales</taxon>
        <taxon>Spirosomataceae</taxon>
        <taxon>Dyadobacter</taxon>
    </lineage>
</organism>